<protein>
    <submittedName>
        <fullName evidence="10">Uncharacterized protein</fullName>
    </submittedName>
</protein>
<dbReference type="Pfam" id="PF00324">
    <property type="entry name" value="AA_permease"/>
    <property type="match status" value="1"/>
</dbReference>
<dbReference type="PANTHER" id="PTHR11827">
    <property type="entry name" value="SOLUTE CARRIER FAMILY 12, CATION COTRANSPORTERS"/>
    <property type="match status" value="1"/>
</dbReference>
<keyword evidence="9" id="KW-1185">Reference proteome</keyword>
<proteinExistence type="predicted"/>
<dbReference type="PANTHER" id="PTHR11827:SF103">
    <property type="entry name" value="SODIUM CHLORIDE COTRANSPORTER 69, ISOFORM E"/>
    <property type="match status" value="1"/>
</dbReference>
<evidence type="ECO:0000256" key="6">
    <source>
        <dbReference type="SAM" id="Phobius"/>
    </source>
</evidence>
<name>A0A915CRU4_9BILA</name>
<dbReference type="Proteomes" id="UP000887574">
    <property type="component" value="Unplaced"/>
</dbReference>
<dbReference type="Pfam" id="PF03522">
    <property type="entry name" value="SLC12"/>
    <property type="match status" value="1"/>
</dbReference>
<evidence type="ECO:0000259" key="8">
    <source>
        <dbReference type="Pfam" id="PF03522"/>
    </source>
</evidence>
<keyword evidence="4 6" id="KW-0472">Membrane</keyword>
<feature type="region of interest" description="Disordered" evidence="5">
    <location>
        <begin position="410"/>
        <end position="441"/>
    </location>
</feature>
<dbReference type="GO" id="GO:0055075">
    <property type="term" value="P:potassium ion homeostasis"/>
    <property type="evidence" value="ECO:0007669"/>
    <property type="project" value="TreeGrafter"/>
</dbReference>
<feature type="transmembrane region" description="Helical" evidence="6">
    <location>
        <begin position="53"/>
        <end position="86"/>
    </location>
</feature>
<comment type="subcellular location">
    <subcellularLocation>
        <location evidence="1">Membrane</location>
        <topology evidence="1">Multi-pass membrane protein</topology>
    </subcellularLocation>
</comment>
<dbReference type="AlphaFoldDB" id="A0A915CRU4"/>
<accession>A0A915CRU4</accession>
<dbReference type="InterPro" id="IPR018491">
    <property type="entry name" value="SLC12_C"/>
</dbReference>
<evidence type="ECO:0000256" key="5">
    <source>
        <dbReference type="SAM" id="MobiDB-lite"/>
    </source>
</evidence>
<feature type="transmembrane region" description="Helical" evidence="6">
    <location>
        <begin position="12"/>
        <end position="32"/>
    </location>
</feature>
<evidence type="ECO:0000256" key="1">
    <source>
        <dbReference type="ARBA" id="ARBA00004141"/>
    </source>
</evidence>
<dbReference type="GO" id="GO:0008511">
    <property type="term" value="F:sodium:potassium:chloride symporter activity"/>
    <property type="evidence" value="ECO:0007669"/>
    <property type="project" value="TreeGrafter"/>
</dbReference>
<dbReference type="InterPro" id="IPR004841">
    <property type="entry name" value="AA-permease/SLC12A_dom"/>
</dbReference>
<feature type="domain" description="Amino acid permease/ SLC12A" evidence="7">
    <location>
        <begin position="2"/>
        <end position="130"/>
    </location>
</feature>
<dbReference type="InterPro" id="IPR004842">
    <property type="entry name" value="SLC12A_fam"/>
</dbReference>
<dbReference type="GO" id="GO:0016020">
    <property type="term" value="C:membrane"/>
    <property type="evidence" value="ECO:0007669"/>
    <property type="project" value="UniProtKB-SubCell"/>
</dbReference>
<dbReference type="WBParaSite" id="jg1153">
    <property type="protein sequence ID" value="jg1153"/>
    <property type="gene ID" value="jg1153"/>
</dbReference>
<feature type="region of interest" description="Disordered" evidence="5">
    <location>
        <begin position="291"/>
        <end position="321"/>
    </location>
</feature>
<keyword evidence="2 6" id="KW-0812">Transmembrane</keyword>
<dbReference type="GO" id="GO:1990573">
    <property type="term" value="P:potassium ion import across plasma membrane"/>
    <property type="evidence" value="ECO:0007669"/>
    <property type="project" value="TreeGrafter"/>
</dbReference>
<dbReference type="GO" id="GO:0055064">
    <property type="term" value="P:chloride ion homeostasis"/>
    <property type="evidence" value="ECO:0007669"/>
    <property type="project" value="TreeGrafter"/>
</dbReference>
<feature type="region of interest" description="Disordered" evidence="5">
    <location>
        <begin position="586"/>
        <end position="605"/>
    </location>
</feature>
<organism evidence="9 10">
    <name type="scientific">Ditylenchus dipsaci</name>
    <dbReference type="NCBI Taxonomy" id="166011"/>
    <lineage>
        <taxon>Eukaryota</taxon>
        <taxon>Metazoa</taxon>
        <taxon>Ecdysozoa</taxon>
        <taxon>Nematoda</taxon>
        <taxon>Chromadorea</taxon>
        <taxon>Rhabditida</taxon>
        <taxon>Tylenchina</taxon>
        <taxon>Tylenchomorpha</taxon>
        <taxon>Sphaerularioidea</taxon>
        <taxon>Anguinidae</taxon>
        <taxon>Anguininae</taxon>
        <taxon>Ditylenchus</taxon>
    </lineage>
</organism>
<feature type="compositionally biased region" description="Basic and acidic residues" evidence="5">
    <location>
        <begin position="419"/>
        <end position="428"/>
    </location>
</feature>
<dbReference type="GO" id="GO:0055078">
    <property type="term" value="P:sodium ion homeostasis"/>
    <property type="evidence" value="ECO:0007669"/>
    <property type="project" value="TreeGrafter"/>
</dbReference>
<dbReference type="Gene3D" id="1.20.1740.10">
    <property type="entry name" value="Amino acid/polyamine transporter I"/>
    <property type="match status" value="1"/>
</dbReference>
<feature type="domain" description="SLC12A transporter C-terminal" evidence="8">
    <location>
        <begin position="153"/>
        <end position="664"/>
    </location>
</feature>
<sequence length="712" mass="80875">MVMILIGDLNAIAPIISNFFLCSYALINYACFDNSFAHSPGFRPGFRFYNMWVSLVGTMLCVTVMFIVSWFTALLTFFFFALLFMYIYRRKPDVNWGCSTQAHSYRNAIQGVTRLEHTDEHVKNYRPQVLQFDDLWLRHPLHPSDSVFGMIRRLNEQLRNWLKKRHIKSFFACVANPNRRLGAQSLLQASGLGKLRPNILVIGFKQNWAKPIANLLVDQEDNNSYTVVDQSSDVFTNALADINNYFGIIQDAFDSNMGVAVFRSGSGLDYSDTMRLHNLFNKAMPHVSSASNVDAASTATDGLKPENNQQSNGHANSTKPNQVHLTVEATTEYAFEESPLDILNDYLDEETEEEDSTVIDDAEAQLIPSGSEPNESINQSTENSHLQKTTARTTTNDYFYLDPGVGVAEEQKPLLLPPQKREGSDNESRRHRCPPPGFERGMLRRRSKEKVSLFSLMSTRRLTTAQRELLLSINRFQRKIKRGTIDVWWLYDDGGLTLLIPYLLTLPKSYLENAKMRIFTIATSTSGMEQEQRNMATLLSKFRIEYSDLHVIADISRKPKKTRKGARLAEFDKLIAPFIVVDEKSRSSNTKSAHREGLITQSELSAQREKTMRQLRMAELLQQHSTDADLVVLSLPVPRRGLVSSTLYMAWIDLMTRNLPPTLLENQENKDVDMELHTVEPAEENARLQALYEAIAKADANKNQRDAGHPGP</sequence>
<evidence type="ECO:0000313" key="9">
    <source>
        <dbReference type="Proteomes" id="UP000887574"/>
    </source>
</evidence>
<evidence type="ECO:0000313" key="10">
    <source>
        <dbReference type="WBParaSite" id="jg1153"/>
    </source>
</evidence>
<dbReference type="GO" id="GO:0006884">
    <property type="term" value="P:cell volume homeostasis"/>
    <property type="evidence" value="ECO:0007669"/>
    <property type="project" value="TreeGrafter"/>
</dbReference>
<feature type="region of interest" description="Disordered" evidence="5">
    <location>
        <begin position="368"/>
        <end position="391"/>
    </location>
</feature>
<evidence type="ECO:0000259" key="7">
    <source>
        <dbReference type="Pfam" id="PF00324"/>
    </source>
</evidence>
<reference evidence="10" key="1">
    <citation type="submission" date="2022-11" db="UniProtKB">
        <authorList>
            <consortium name="WormBaseParasite"/>
        </authorList>
    </citation>
    <scope>IDENTIFICATION</scope>
</reference>
<feature type="compositionally biased region" description="Polar residues" evidence="5">
    <location>
        <begin position="371"/>
        <end position="391"/>
    </location>
</feature>
<evidence type="ECO:0000256" key="4">
    <source>
        <dbReference type="ARBA" id="ARBA00023136"/>
    </source>
</evidence>
<evidence type="ECO:0000256" key="2">
    <source>
        <dbReference type="ARBA" id="ARBA00022692"/>
    </source>
</evidence>
<keyword evidence="3 6" id="KW-1133">Transmembrane helix</keyword>
<evidence type="ECO:0000256" key="3">
    <source>
        <dbReference type="ARBA" id="ARBA00022989"/>
    </source>
</evidence>